<dbReference type="InterPro" id="IPR017853">
    <property type="entry name" value="GH"/>
</dbReference>
<dbReference type="InterPro" id="IPR015020">
    <property type="entry name" value="Rv2525c-like_Glyco_Hydro-like"/>
</dbReference>
<keyword evidence="3" id="KW-1185">Reference proteome</keyword>
<evidence type="ECO:0000313" key="3">
    <source>
        <dbReference type="Proteomes" id="UP000195787"/>
    </source>
</evidence>
<dbReference type="RefSeq" id="WP_086990545.1">
    <property type="nucleotide sequence ID" value="NZ_FUHU01000007.1"/>
</dbReference>
<feature type="domain" description="Rv2525c-like glycoside hydrolase-like" evidence="1">
    <location>
        <begin position="315"/>
        <end position="493"/>
    </location>
</feature>
<dbReference type="Pfam" id="PF08924">
    <property type="entry name" value="Rv2525c_GlyHyd-like"/>
    <property type="match status" value="1"/>
</dbReference>
<accession>A0A1R4EXF9</accession>
<evidence type="ECO:0000259" key="1">
    <source>
        <dbReference type="Pfam" id="PF08924"/>
    </source>
</evidence>
<sequence>MDAWIAMMQEWLDDTYGGRFGYTPTPGDGRTGWPTMYSMTRAMQLELGISQPSDAFGPGTRNEYQAQIGSVSAATAQSHPNIIGILRMALWCKGYYSGYLEPDYPQFLNYTDDVENAIRQIRIDLGIDEGGGTTVKVMASLLSMDAYTLLFGGDESVRGVQQWLNGRYHSRRDFPLVPCDGVYTRQVQTGLLFAVQYEIGMADGVANANFGPGTQQGVRDYGTLPAGSVDGARRLISVFQSALILSGHTTVPLNGALDSATQTHMQQFQQFVALPVSSGTNYATWAALLVSTGDPDRPVTGADTATQIDSARATTLYTNGFRVVGRYINGTTKRLMHNEPAILQVAGLRWFPIYQEWNNSADWFSPELGKGQGMRIATRARALGIPGNTIIFLSVDYDPLDEEISAIVIPHFKAARLAMDRSRTLPLRLGVYGTRNVCARLSEEGITAGSFVADMSTGWSGNLGFGLPSDWMYDQIKTATIGTGAGLIEIDRVAMSPNADSLNNSALTRTPREYNDTAVTGYDENVWWKFTTLQDLAESVSGTTNELAANFILYDIHRFHYGKQAGHDLMNVAWDTVFCPPPTVSADSQEIYRYEQFEQLVRDEYPTLQGSVFGETADGSVISVLGDVPHAAVVARAYVHLGTPVGSTWGLVDFGAWAGDLATAWADYEKARLSGTADDAYTYMRSKIGAPAGVGETFGEADLRADCVGYLMATDLRQADPPPLSEVVRRILVGTNDDPGWIAKAFLASRFGSHAVAVETAEAILRADIPHVAVGGLYDGYRRPGKTHDEHPYPNASVRATEVNACARAFADALVGAQADWSLRS</sequence>
<dbReference type="SUPFAM" id="SSF47090">
    <property type="entry name" value="PGBD-like"/>
    <property type="match status" value="1"/>
</dbReference>
<proteinExistence type="predicted"/>
<reference evidence="2 3" key="1">
    <citation type="submission" date="2017-02" db="EMBL/GenBank/DDBJ databases">
        <authorList>
            <person name="Peterson S.W."/>
        </authorList>
    </citation>
    <scope>NUCLEOTIDE SEQUENCE [LARGE SCALE GENOMIC DNA]</scope>
    <source>
        <strain evidence="2 3">LMG 22410</strain>
    </source>
</reference>
<organism evidence="2 3">
    <name type="scientific">Agrococcus casei LMG 22410</name>
    <dbReference type="NCBI Taxonomy" id="1255656"/>
    <lineage>
        <taxon>Bacteria</taxon>
        <taxon>Bacillati</taxon>
        <taxon>Actinomycetota</taxon>
        <taxon>Actinomycetes</taxon>
        <taxon>Micrococcales</taxon>
        <taxon>Microbacteriaceae</taxon>
        <taxon>Agrococcus</taxon>
    </lineage>
</organism>
<dbReference type="Proteomes" id="UP000195787">
    <property type="component" value="Unassembled WGS sequence"/>
</dbReference>
<protein>
    <submittedName>
        <fullName evidence="2">Putative peptidoglycan binding domain protein</fullName>
    </submittedName>
</protein>
<dbReference type="EMBL" id="FUHU01000007">
    <property type="protein sequence ID" value="SJM48273.1"/>
    <property type="molecule type" value="Genomic_DNA"/>
</dbReference>
<dbReference type="CDD" id="cd06418">
    <property type="entry name" value="GH25_BacA-like"/>
    <property type="match status" value="1"/>
</dbReference>
<name>A0A1R4EXF9_9MICO</name>
<dbReference type="OrthoDB" id="1795295at2"/>
<dbReference type="GeneID" id="303171863"/>
<evidence type="ECO:0000313" key="2">
    <source>
        <dbReference type="EMBL" id="SJM48273.1"/>
    </source>
</evidence>
<dbReference type="SUPFAM" id="SSF51445">
    <property type="entry name" value="(Trans)glycosidases"/>
    <property type="match status" value="1"/>
</dbReference>
<dbReference type="AlphaFoldDB" id="A0A1R4EXF9"/>
<gene>
    <name evidence="2" type="ORF">CZ674_01425</name>
</gene>
<dbReference type="Gene3D" id="3.20.20.80">
    <property type="entry name" value="Glycosidases"/>
    <property type="match status" value="1"/>
</dbReference>
<dbReference type="InterPro" id="IPR036365">
    <property type="entry name" value="PGBD-like_sf"/>
</dbReference>